<keyword evidence="2" id="KW-1185">Reference proteome</keyword>
<dbReference type="RefSeq" id="WP_345492684.1">
    <property type="nucleotide sequence ID" value="NZ_BAABHY010000013.1"/>
</dbReference>
<gene>
    <name evidence="1" type="ORF">GCM10023211_24560</name>
</gene>
<reference evidence="2" key="1">
    <citation type="journal article" date="2019" name="Int. J. Syst. Evol. Microbiol.">
        <title>The Global Catalogue of Microorganisms (GCM) 10K type strain sequencing project: providing services to taxonomists for standard genome sequencing and annotation.</title>
        <authorList>
            <consortium name="The Broad Institute Genomics Platform"/>
            <consortium name="The Broad Institute Genome Sequencing Center for Infectious Disease"/>
            <person name="Wu L."/>
            <person name="Ma J."/>
        </authorList>
    </citation>
    <scope>NUCLEOTIDE SEQUENCE [LARGE SCALE GENOMIC DNA]</scope>
    <source>
        <strain evidence="2">JCM 18050</strain>
    </source>
</reference>
<sequence length="391" mass="43781">MQLFGNNQSKENNLANELSQEFVVGRISGFQVAILSKRSDLIDKIRSILFLYNVLSIEVMALELSALKEDPIWNKFDAIILDIGDLDDAELLSENVNRYIPIKSTVILVGRNDSISFYELLLKKGIHFLLEDSQLEKIPSILHTRSLTPPGSSKRVGSVVSFIGCKGGIGTSSLAVHTLKRISSLTNYPLLYIQGVTTSPNADFLLETPIPQDGSLIEVDNSLKVKVETVEKAWQYDDLDSGTFNITVLEQNMGLSSSFTHLDSIVNLSNIIFIVINRDPYSIKIAKKILEEIARSTSKNTELLNKRVLVCLNDNIPYDKKNALQNSDIEEFLSRKIDFNRKYIGNADKFKKAHTSDEIKAISAAVIGNKKIVKKTLSLSFLPFKKRRKVT</sequence>
<dbReference type="Proteomes" id="UP001500171">
    <property type="component" value="Unassembled WGS sequence"/>
</dbReference>
<evidence type="ECO:0000313" key="1">
    <source>
        <dbReference type="EMBL" id="GAA5114696.1"/>
    </source>
</evidence>
<dbReference type="EMBL" id="BAABHY010000013">
    <property type="protein sequence ID" value="GAA5114696.1"/>
    <property type="molecule type" value="Genomic_DNA"/>
</dbReference>
<proteinExistence type="predicted"/>
<evidence type="ECO:0000313" key="2">
    <source>
        <dbReference type="Proteomes" id="UP001500171"/>
    </source>
</evidence>
<organism evidence="1 2">
    <name type="scientific">Orbus sasakiae</name>
    <dbReference type="NCBI Taxonomy" id="1078475"/>
    <lineage>
        <taxon>Bacteria</taxon>
        <taxon>Pseudomonadati</taxon>
        <taxon>Pseudomonadota</taxon>
        <taxon>Gammaproteobacteria</taxon>
        <taxon>Orbales</taxon>
        <taxon>Orbaceae</taxon>
        <taxon>Orbus</taxon>
    </lineage>
</organism>
<name>A0ABP9NEV0_9GAMM</name>
<accession>A0ABP9NEV0</accession>
<comment type="caution">
    <text evidence="1">The sequence shown here is derived from an EMBL/GenBank/DDBJ whole genome shotgun (WGS) entry which is preliminary data.</text>
</comment>
<protein>
    <submittedName>
        <fullName evidence="1">CpaE family protein</fullName>
    </submittedName>
</protein>